<dbReference type="EMBL" id="CP120628">
    <property type="protein sequence ID" value="WEW57540.1"/>
    <property type="molecule type" value="Genomic_DNA"/>
</dbReference>
<dbReference type="AlphaFoldDB" id="A0AAF0DFC1"/>
<organism evidence="1 2">
    <name type="scientific">Emydomyces testavorans</name>
    <dbReference type="NCBI Taxonomy" id="2070801"/>
    <lineage>
        <taxon>Eukaryota</taxon>
        <taxon>Fungi</taxon>
        <taxon>Dikarya</taxon>
        <taxon>Ascomycota</taxon>
        <taxon>Pezizomycotina</taxon>
        <taxon>Eurotiomycetes</taxon>
        <taxon>Eurotiomycetidae</taxon>
        <taxon>Onygenales</taxon>
        <taxon>Nannizziopsiaceae</taxon>
        <taxon>Emydomyces</taxon>
    </lineage>
</organism>
<evidence type="ECO:0000313" key="2">
    <source>
        <dbReference type="Proteomes" id="UP001219355"/>
    </source>
</evidence>
<gene>
    <name evidence="1" type="ORF">PRK78_003007</name>
</gene>
<evidence type="ECO:0000313" key="1">
    <source>
        <dbReference type="EMBL" id="WEW57540.1"/>
    </source>
</evidence>
<dbReference type="Proteomes" id="UP001219355">
    <property type="component" value="Chromosome 2"/>
</dbReference>
<name>A0AAF0DFC1_9EURO</name>
<reference evidence="1" key="1">
    <citation type="submission" date="2023-03" db="EMBL/GenBank/DDBJ databases">
        <title>Emydomyces testavorans Genome Sequence.</title>
        <authorList>
            <person name="Hoyer L."/>
        </authorList>
    </citation>
    <scope>NUCLEOTIDE SEQUENCE</scope>
    <source>
        <strain evidence="1">16-2883</strain>
    </source>
</reference>
<keyword evidence="2" id="KW-1185">Reference proteome</keyword>
<protein>
    <submittedName>
        <fullName evidence="1">Uncharacterized protein</fullName>
    </submittedName>
</protein>
<proteinExistence type="predicted"/>
<accession>A0AAF0DFC1</accession>
<sequence>MLAVSYYDGPHCMVTARCQLDLNGFCGTSRLLKQRVLNPRASVPAEDDETVLSVSKNVIDVSAAEELRQPLLWTSSQVPVILFQMLPGDAVSQGTDAVLLSVRGDVSKVDDDVISNTTIAVLSEAIEVAVLLALIDVISYTIDNISSTANALVSDTASAVGFGPF</sequence>